<dbReference type="EC" id="5.4.99.5" evidence="2"/>
<dbReference type="SUPFAM" id="SSF48600">
    <property type="entry name" value="Chorismate mutase II"/>
    <property type="match status" value="1"/>
</dbReference>
<dbReference type="Gene3D" id="1.20.59.10">
    <property type="entry name" value="Chorismate mutase"/>
    <property type="match status" value="1"/>
</dbReference>
<reference evidence="6 7" key="1">
    <citation type="submission" date="2021-12" db="EMBL/GenBank/DDBJ databases">
        <title>Genome sequence of Kibdelosporangium philippinense ATCC 49844.</title>
        <authorList>
            <person name="Fedorov E.A."/>
            <person name="Omeragic M."/>
            <person name="Shalygina K.F."/>
            <person name="Maclea K.S."/>
        </authorList>
    </citation>
    <scope>NUCLEOTIDE SEQUENCE [LARGE SCALE GENOMIC DNA]</scope>
    <source>
        <strain evidence="6 7">ATCC 49844</strain>
    </source>
</reference>
<keyword evidence="4 6" id="KW-0413">Isomerase</keyword>
<protein>
    <recommendedName>
        <fullName evidence="2">chorismate mutase</fullName>
        <ecNumber evidence="2">5.4.99.5</ecNumber>
    </recommendedName>
</protein>
<evidence type="ECO:0000313" key="7">
    <source>
        <dbReference type="Proteomes" id="UP001521150"/>
    </source>
</evidence>
<dbReference type="InterPro" id="IPR008240">
    <property type="entry name" value="Chorismate_mutase_periplasmic"/>
</dbReference>
<evidence type="ECO:0000256" key="3">
    <source>
        <dbReference type="ARBA" id="ARBA00022729"/>
    </source>
</evidence>
<feature type="domain" description="Chorismate mutase" evidence="5">
    <location>
        <begin position="1"/>
        <end position="81"/>
    </location>
</feature>
<dbReference type="InterPro" id="IPR051331">
    <property type="entry name" value="Chorismate_mutase-related"/>
</dbReference>
<name>A0ABS8Z4B5_9PSEU</name>
<dbReference type="SMART" id="SM00830">
    <property type="entry name" value="CM_2"/>
    <property type="match status" value="1"/>
</dbReference>
<comment type="pathway">
    <text evidence="1">Metabolic intermediate biosynthesis; prephenate biosynthesis; prephenate from chorismate: step 1/1.</text>
</comment>
<dbReference type="NCBIfam" id="TIGR01806">
    <property type="entry name" value="CM_mono2"/>
    <property type="match status" value="1"/>
</dbReference>
<dbReference type="RefSeq" id="WP_233724060.1">
    <property type="nucleotide sequence ID" value="NZ_JAJVCN010000001.1"/>
</dbReference>
<dbReference type="Proteomes" id="UP001521150">
    <property type="component" value="Unassembled WGS sequence"/>
</dbReference>
<organism evidence="6 7">
    <name type="scientific">Kibdelosporangium philippinense</name>
    <dbReference type="NCBI Taxonomy" id="211113"/>
    <lineage>
        <taxon>Bacteria</taxon>
        <taxon>Bacillati</taxon>
        <taxon>Actinomycetota</taxon>
        <taxon>Actinomycetes</taxon>
        <taxon>Pseudonocardiales</taxon>
        <taxon>Pseudonocardiaceae</taxon>
        <taxon>Kibdelosporangium</taxon>
    </lineage>
</organism>
<dbReference type="Pfam" id="PF01817">
    <property type="entry name" value="CM_2"/>
    <property type="match status" value="1"/>
</dbReference>
<dbReference type="GO" id="GO:0004106">
    <property type="term" value="F:chorismate mutase activity"/>
    <property type="evidence" value="ECO:0007669"/>
    <property type="project" value="UniProtKB-EC"/>
</dbReference>
<evidence type="ECO:0000256" key="2">
    <source>
        <dbReference type="ARBA" id="ARBA00012404"/>
    </source>
</evidence>
<dbReference type="InterPro" id="IPR036263">
    <property type="entry name" value="Chorismate_II_sf"/>
</dbReference>
<evidence type="ECO:0000313" key="6">
    <source>
        <dbReference type="EMBL" id="MCE7002675.1"/>
    </source>
</evidence>
<evidence type="ECO:0000256" key="1">
    <source>
        <dbReference type="ARBA" id="ARBA00004817"/>
    </source>
</evidence>
<evidence type="ECO:0000259" key="5">
    <source>
        <dbReference type="PROSITE" id="PS51168"/>
    </source>
</evidence>
<dbReference type="EMBL" id="JAJVCN010000001">
    <property type="protein sequence ID" value="MCE7002675.1"/>
    <property type="molecule type" value="Genomic_DNA"/>
</dbReference>
<gene>
    <name evidence="6" type="primary">aroQ</name>
    <name evidence="6" type="ORF">LWC34_07500</name>
</gene>
<accession>A0ABS8Z4B5</accession>
<comment type="caution">
    <text evidence="6">The sequence shown here is derived from an EMBL/GenBank/DDBJ whole genome shotgun (WGS) entry which is preliminary data.</text>
</comment>
<proteinExistence type="predicted"/>
<sequence>MRLVGSFELLAELAVRRVLLGDLVAAAKYNTGTQIHDPVREQQILDAVAADSVRLGIPVEPPRRLFHAQIEASKIVQRGLFARWDRYPHERPARTPDLAREVRPQLDRLTTQIMDQLHAAVDVWPPATLSQDWRLGDIVQPLDELHRRAVTVSLRPILLP</sequence>
<dbReference type="PROSITE" id="PS51168">
    <property type="entry name" value="CHORISMATE_MUT_2"/>
    <property type="match status" value="1"/>
</dbReference>
<dbReference type="InterPro" id="IPR036979">
    <property type="entry name" value="CM_dom_sf"/>
</dbReference>
<evidence type="ECO:0000256" key="4">
    <source>
        <dbReference type="ARBA" id="ARBA00023235"/>
    </source>
</evidence>
<dbReference type="PANTHER" id="PTHR38041:SF2">
    <property type="entry name" value="SECRETED CHORISMATE MUTASE"/>
    <property type="match status" value="1"/>
</dbReference>
<keyword evidence="3" id="KW-0732">Signal</keyword>
<dbReference type="PANTHER" id="PTHR38041">
    <property type="entry name" value="CHORISMATE MUTASE"/>
    <property type="match status" value="1"/>
</dbReference>
<keyword evidence="7" id="KW-1185">Reference proteome</keyword>
<dbReference type="InterPro" id="IPR002701">
    <property type="entry name" value="CM_II_prokaryot"/>
</dbReference>